<dbReference type="EMBL" id="VBSP01000002">
    <property type="protein sequence ID" value="TLQ49328.1"/>
    <property type="molecule type" value="Genomic_DNA"/>
</dbReference>
<name>A0A5R9ELW1_9LACT</name>
<comment type="subunit">
    <text evidence="6">Forms polymers.</text>
</comment>
<evidence type="ECO:0000256" key="1">
    <source>
        <dbReference type="ARBA" id="ARBA00022490"/>
    </source>
</evidence>
<dbReference type="NCBIfam" id="NF010539">
    <property type="entry name" value="PRK13927.1"/>
    <property type="match status" value="1"/>
</dbReference>
<organism evidence="7 8">
    <name type="scientific">Ruoffia tabacinasalis</name>
    <dbReference type="NCBI Taxonomy" id="87458"/>
    <lineage>
        <taxon>Bacteria</taxon>
        <taxon>Bacillati</taxon>
        <taxon>Bacillota</taxon>
        <taxon>Bacilli</taxon>
        <taxon>Lactobacillales</taxon>
        <taxon>Aerococcaceae</taxon>
        <taxon>Ruoffia</taxon>
    </lineage>
</organism>
<proteinExistence type="inferred from homology"/>
<comment type="subcellular location">
    <subcellularLocation>
        <location evidence="6">Cytoplasm</location>
    </subcellularLocation>
    <text evidence="6">Membrane-associated.</text>
</comment>
<dbReference type="InterPro" id="IPR056546">
    <property type="entry name" value="MreB_MamK-like"/>
</dbReference>
<evidence type="ECO:0000313" key="8">
    <source>
        <dbReference type="Proteomes" id="UP000306420"/>
    </source>
</evidence>
<dbReference type="GO" id="GO:0005737">
    <property type="term" value="C:cytoplasm"/>
    <property type="evidence" value="ECO:0007669"/>
    <property type="project" value="UniProtKB-SubCell"/>
</dbReference>
<evidence type="ECO:0000313" key="7">
    <source>
        <dbReference type="EMBL" id="TLQ49328.1"/>
    </source>
</evidence>
<dbReference type="PANTHER" id="PTHR42749">
    <property type="entry name" value="CELL SHAPE-DETERMINING PROTEIN MREB"/>
    <property type="match status" value="1"/>
</dbReference>
<evidence type="ECO:0000256" key="2">
    <source>
        <dbReference type="ARBA" id="ARBA00022741"/>
    </source>
</evidence>
<dbReference type="PANTHER" id="PTHR42749:SF1">
    <property type="entry name" value="CELL SHAPE-DETERMINING PROTEIN MREB"/>
    <property type="match status" value="1"/>
</dbReference>
<keyword evidence="3 6" id="KW-0067">ATP-binding</keyword>
<dbReference type="HAMAP" id="MF_02207">
    <property type="entry name" value="MreB"/>
    <property type="match status" value="1"/>
</dbReference>
<comment type="caution">
    <text evidence="7">The sequence shown here is derived from an EMBL/GenBank/DDBJ whole genome shotgun (WGS) entry which is preliminary data.</text>
</comment>
<evidence type="ECO:0000256" key="4">
    <source>
        <dbReference type="ARBA" id="ARBA00022960"/>
    </source>
</evidence>
<dbReference type="GO" id="GO:0008360">
    <property type="term" value="P:regulation of cell shape"/>
    <property type="evidence" value="ECO:0007669"/>
    <property type="project" value="UniProtKB-UniRule"/>
</dbReference>
<feature type="binding site" evidence="6">
    <location>
        <begin position="14"/>
        <end position="16"/>
    </location>
    <ligand>
        <name>ATP</name>
        <dbReference type="ChEBI" id="CHEBI:30616"/>
    </ligand>
</feature>
<evidence type="ECO:0000256" key="5">
    <source>
        <dbReference type="ARBA" id="ARBA00023458"/>
    </source>
</evidence>
<comment type="function">
    <text evidence="6">Forms membrane-associated dynamic filaments that are essential for cell shape determination. Acts by regulating cell wall synthesis and cell elongation, and thus cell shape. A feedback loop between cell geometry and MreB localization may maintain elongated cell shape by targeting cell wall growth to regions of negative cell wall curvature.</text>
</comment>
<keyword evidence="2 6" id="KW-0547">Nucleotide-binding</keyword>
<dbReference type="RefSeq" id="WP_138403610.1">
    <property type="nucleotide sequence ID" value="NZ_VBSP01000002.1"/>
</dbReference>
<evidence type="ECO:0000256" key="3">
    <source>
        <dbReference type="ARBA" id="ARBA00022840"/>
    </source>
</evidence>
<protein>
    <recommendedName>
        <fullName evidence="6">Cell shape-determining protein MreB</fullName>
    </recommendedName>
</protein>
<dbReference type="CDD" id="cd10225">
    <property type="entry name" value="ASKHA_NBD_MreB-like"/>
    <property type="match status" value="1"/>
</dbReference>
<dbReference type="Pfam" id="PF06723">
    <property type="entry name" value="MreB_Mbl"/>
    <property type="match status" value="1"/>
</dbReference>
<evidence type="ECO:0000256" key="6">
    <source>
        <dbReference type="HAMAP-Rule" id="MF_02207"/>
    </source>
</evidence>
<dbReference type="InterPro" id="IPR004753">
    <property type="entry name" value="MreB"/>
</dbReference>
<dbReference type="PRINTS" id="PR01652">
    <property type="entry name" value="SHAPEPROTEIN"/>
</dbReference>
<sequence>MFWNKQRLGIDLGTANTIIYIEKKGIALREPSIVAKQIETGEIVAFGKEAEQLVGRTSDKYEIIRPMRDGVIANFGLTKQMLSHYIKQAVHRSISRPEVVICVPSNISKVERRAMIDAIKDLGISRAMIIEEPFAAALGADLSISEPRGKMVVDIGGGTTDVATISYGEVVDDITTRAGGNRMNEAIQAFVRENYQLAIGYGEAEALKIEIGNAKFTEYDKNDKMVVKGRNIATGVPDERIIYAKVVSEALDEVISMIVTSIKQVLEVTKPELSVDIMESGIVLSGGGALLKRLPERLYDEIGIPVHLSKIPLDSVAIGAGKMLKELNKQGKEHERRSR</sequence>
<feature type="binding site" evidence="6">
    <location>
        <begin position="287"/>
        <end position="290"/>
    </location>
    <ligand>
        <name>ATP</name>
        <dbReference type="ChEBI" id="CHEBI:30616"/>
    </ligand>
</feature>
<feature type="binding site" evidence="6">
    <location>
        <begin position="157"/>
        <end position="159"/>
    </location>
    <ligand>
        <name>ATP</name>
        <dbReference type="ChEBI" id="CHEBI:30616"/>
    </ligand>
</feature>
<dbReference type="GO" id="GO:0005524">
    <property type="term" value="F:ATP binding"/>
    <property type="evidence" value="ECO:0007669"/>
    <property type="project" value="UniProtKB-KW"/>
</dbReference>
<dbReference type="Proteomes" id="UP000306420">
    <property type="component" value="Unassembled WGS sequence"/>
</dbReference>
<comment type="similarity">
    <text evidence="5 6">Belongs to the FtsA/MreB family.</text>
</comment>
<dbReference type="OrthoDB" id="9768127at2"/>
<dbReference type="GO" id="GO:0000902">
    <property type="term" value="P:cell morphogenesis"/>
    <property type="evidence" value="ECO:0007669"/>
    <property type="project" value="InterPro"/>
</dbReference>
<dbReference type="SUPFAM" id="SSF53067">
    <property type="entry name" value="Actin-like ATPase domain"/>
    <property type="match status" value="2"/>
</dbReference>
<dbReference type="Gene3D" id="3.30.420.40">
    <property type="match status" value="3"/>
</dbReference>
<reference evidence="7 8" key="1">
    <citation type="submission" date="2019-05" db="EMBL/GenBank/DDBJ databases">
        <title>The metagenome of a microbial culture collection derived from dairy environment covers the genomic content of the human microbiome.</title>
        <authorList>
            <person name="Roder T."/>
            <person name="Wuthrich D."/>
            <person name="Sattari Z."/>
            <person name="Von Ah U."/>
            <person name="Bar C."/>
            <person name="Ronchi F."/>
            <person name="Macpherson A.J."/>
            <person name="Ganal-Vonarburg S.C."/>
            <person name="Bruggmann R."/>
            <person name="Vergeres G."/>
        </authorList>
    </citation>
    <scope>NUCLEOTIDE SEQUENCE [LARGE SCALE GENOMIC DNA]</scope>
    <source>
        <strain evidence="7 8">FAM 24227</strain>
    </source>
</reference>
<feature type="binding site" evidence="6">
    <location>
        <begin position="205"/>
        <end position="208"/>
    </location>
    <ligand>
        <name>ATP</name>
        <dbReference type="ChEBI" id="CHEBI:30616"/>
    </ligand>
</feature>
<accession>A0A5R9ELW1</accession>
<dbReference type="AlphaFoldDB" id="A0A5R9ELW1"/>
<dbReference type="InterPro" id="IPR043129">
    <property type="entry name" value="ATPase_NBD"/>
</dbReference>
<keyword evidence="1 6" id="KW-0963">Cytoplasm</keyword>
<keyword evidence="4 6" id="KW-0133">Cell shape</keyword>
<gene>
    <name evidence="6" type="primary">mreB</name>
    <name evidence="7" type="ORF">FEZ33_01465</name>
</gene>